<dbReference type="PROSITE" id="PS50932">
    <property type="entry name" value="HTH_LACI_2"/>
    <property type="match status" value="1"/>
</dbReference>
<dbReference type="RefSeq" id="WP_084881133.1">
    <property type="nucleotide sequence ID" value="NZ_JAGGMY010000004.1"/>
</dbReference>
<dbReference type="OrthoDB" id="5756154at2"/>
<dbReference type="Gene3D" id="1.10.260.40">
    <property type="entry name" value="lambda repressor-like DNA-binding domains"/>
    <property type="match status" value="1"/>
</dbReference>
<evidence type="ECO:0000256" key="2">
    <source>
        <dbReference type="ARBA" id="ARBA00023125"/>
    </source>
</evidence>
<sequence>MKKLTLIKVAELAGVGIATVDRVLNERGGVRPETARKVLRAARQAGLQRLLPEESQQPWQIEVFLSSNNTWFFRQLAEEFAHIADRLGYRKIKLFRTLVAESQPEKLAEKINKSSELRDGIIVFGHDYSVIHQALSACQQKSVPVISLATDLPESHRLCHVGINQYQAGRTAGLLMSRSMPTEGDVIMVSGRFDFRAHIQRISGFRDAISQRAPWLRLREVLAGEDERHKIRTLLHQTLQQSNNVVGLYNSGDSNSDISELLHQHGLAGHCCYITHELYDVTHRLLQEDVLAYTLDQNARQHAELATQLLLRHLEQGYQPDLYQDGSVELRIVTAENLPHNR</sequence>
<organism evidence="5 6">
    <name type="scientific">Pantoea cypripedii</name>
    <name type="common">Pectobacterium cypripedii</name>
    <name type="synonym">Erwinia cypripedii</name>
    <dbReference type="NCBI Taxonomy" id="55209"/>
    <lineage>
        <taxon>Bacteria</taxon>
        <taxon>Pseudomonadati</taxon>
        <taxon>Pseudomonadota</taxon>
        <taxon>Gammaproteobacteria</taxon>
        <taxon>Enterobacterales</taxon>
        <taxon>Erwiniaceae</taxon>
        <taxon>Pantoea</taxon>
    </lineage>
</organism>
<dbReference type="SMART" id="SM00354">
    <property type="entry name" value="HTH_LACI"/>
    <property type="match status" value="1"/>
</dbReference>
<keyword evidence="6" id="KW-1185">Reference proteome</keyword>
<dbReference type="Gene3D" id="3.40.50.2300">
    <property type="match status" value="2"/>
</dbReference>
<dbReference type="GO" id="GO:0055085">
    <property type="term" value="P:transmembrane transport"/>
    <property type="evidence" value="ECO:0007669"/>
    <property type="project" value="UniProtKB-ARBA"/>
</dbReference>
<dbReference type="SUPFAM" id="SSF47413">
    <property type="entry name" value="lambda repressor-like DNA-binding domains"/>
    <property type="match status" value="1"/>
</dbReference>
<dbReference type="Pfam" id="PF00356">
    <property type="entry name" value="LacI"/>
    <property type="match status" value="1"/>
</dbReference>
<keyword evidence="3" id="KW-0804">Transcription</keyword>
<evidence type="ECO:0000313" key="5">
    <source>
        <dbReference type="EMBL" id="ORM88165.1"/>
    </source>
</evidence>
<proteinExistence type="predicted"/>
<evidence type="ECO:0000256" key="3">
    <source>
        <dbReference type="ARBA" id="ARBA00023163"/>
    </source>
</evidence>
<evidence type="ECO:0000313" key="6">
    <source>
        <dbReference type="Proteomes" id="UP000193749"/>
    </source>
</evidence>
<dbReference type="PANTHER" id="PTHR30146:SF152">
    <property type="entry name" value="TRANSCRIPTIONAL REGULATORY PROTEIN"/>
    <property type="match status" value="1"/>
</dbReference>
<reference evidence="5 6" key="1">
    <citation type="journal article" date="2017" name="Antonie Van Leeuwenhoek">
        <title>Phylogenomic resolution of the bacterial genus Pantoea and its relationship with Erwinia and Tatumella.</title>
        <authorList>
            <person name="Palmer M."/>
            <person name="Steenkamp E.T."/>
            <person name="Coetzee M.P."/>
            <person name="Chan W.Y."/>
            <person name="van Zyl E."/>
            <person name="De Maayer P."/>
            <person name="Coutinho T.A."/>
            <person name="Blom J."/>
            <person name="Smits T.H."/>
            <person name="Duffy B."/>
            <person name="Venter S.N."/>
        </authorList>
    </citation>
    <scope>NUCLEOTIDE SEQUENCE [LARGE SCALE GENOMIC DNA]</scope>
    <source>
        <strain evidence="5 6">LMG 2657</strain>
    </source>
</reference>
<keyword evidence="2" id="KW-0238">DNA-binding</keyword>
<dbReference type="CDD" id="cd06307">
    <property type="entry name" value="PBP1_sugar_binding"/>
    <property type="match status" value="1"/>
</dbReference>
<dbReference type="Proteomes" id="UP000193749">
    <property type="component" value="Unassembled WGS sequence"/>
</dbReference>
<accession>A0A1X1EGW6</accession>
<keyword evidence="1" id="KW-0805">Transcription regulation</keyword>
<protein>
    <submittedName>
        <fullName evidence="5">Transcriptional regulator</fullName>
    </submittedName>
</protein>
<dbReference type="InterPro" id="IPR025997">
    <property type="entry name" value="SBP_2_dom"/>
</dbReference>
<feature type="domain" description="HTH lacI-type" evidence="4">
    <location>
        <begin position="4"/>
        <end position="44"/>
    </location>
</feature>
<dbReference type="CDD" id="cd01392">
    <property type="entry name" value="HTH_LacI"/>
    <property type="match status" value="1"/>
</dbReference>
<dbReference type="STRING" id="55209.HA50_30015"/>
<dbReference type="GO" id="GO:0003700">
    <property type="term" value="F:DNA-binding transcription factor activity"/>
    <property type="evidence" value="ECO:0007669"/>
    <property type="project" value="TreeGrafter"/>
</dbReference>
<dbReference type="AlphaFoldDB" id="A0A1X1EGW6"/>
<dbReference type="Pfam" id="PF13407">
    <property type="entry name" value="Peripla_BP_4"/>
    <property type="match status" value="1"/>
</dbReference>
<dbReference type="InterPro" id="IPR010982">
    <property type="entry name" value="Lambda_DNA-bd_dom_sf"/>
</dbReference>
<dbReference type="InterPro" id="IPR000843">
    <property type="entry name" value="HTH_LacI"/>
</dbReference>
<dbReference type="InterPro" id="IPR028082">
    <property type="entry name" value="Peripla_BP_I"/>
</dbReference>
<comment type="caution">
    <text evidence="5">The sequence shown here is derived from an EMBL/GenBank/DDBJ whole genome shotgun (WGS) entry which is preliminary data.</text>
</comment>
<dbReference type="GO" id="GO:0000976">
    <property type="term" value="F:transcription cis-regulatory region binding"/>
    <property type="evidence" value="ECO:0007669"/>
    <property type="project" value="TreeGrafter"/>
</dbReference>
<name>A0A1X1EGW6_PANCY</name>
<evidence type="ECO:0000259" key="4">
    <source>
        <dbReference type="PROSITE" id="PS50932"/>
    </source>
</evidence>
<dbReference type="PANTHER" id="PTHR30146">
    <property type="entry name" value="LACI-RELATED TRANSCRIPTIONAL REPRESSOR"/>
    <property type="match status" value="1"/>
</dbReference>
<gene>
    <name evidence="5" type="ORF">HA50_30015</name>
</gene>
<dbReference type="SUPFAM" id="SSF53822">
    <property type="entry name" value="Periplasmic binding protein-like I"/>
    <property type="match status" value="1"/>
</dbReference>
<evidence type="ECO:0000256" key="1">
    <source>
        <dbReference type="ARBA" id="ARBA00023015"/>
    </source>
</evidence>
<dbReference type="EMBL" id="MLJI01000003">
    <property type="protein sequence ID" value="ORM88165.1"/>
    <property type="molecule type" value="Genomic_DNA"/>
</dbReference>